<reference evidence="1 2" key="1">
    <citation type="journal article" date="2022" name="DNA Res.">
        <title>Chromosomal-level genome assembly of the orchid tree Bauhinia variegata (Leguminosae; Cercidoideae) supports the allotetraploid origin hypothesis of Bauhinia.</title>
        <authorList>
            <person name="Zhong Y."/>
            <person name="Chen Y."/>
            <person name="Zheng D."/>
            <person name="Pang J."/>
            <person name="Liu Y."/>
            <person name="Luo S."/>
            <person name="Meng S."/>
            <person name="Qian L."/>
            <person name="Wei D."/>
            <person name="Dai S."/>
            <person name="Zhou R."/>
        </authorList>
    </citation>
    <scope>NUCLEOTIDE SEQUENCE [LARGE SCALE GENOMIC DNA]</scope>
    <source>
        <strain evidence="1">BV-YZ2020</strain>
    </source>
</reference>
<dbReference type="EMBL" id="CM039433">
    <property type="protein sequence ID" value="KAI4327571.1"/>
    <property type="molecule type" value="Genomic_DNA"/>
</dbReference>
<keyword evidence="2" id="KW-1185">Reference proteome</keyword>
<organism evidence="1 2">
    <name type="scientific">Bauhinia variegata</name>
    <name type="common">Purple orchid tree</name>
    <name type="synonym">Phanera variegata</name>
    <dbReference type="NCBI Taxonomy" id="167791"/>
    <lineage>
        <taxon>Eukaryota</taxon>
        <taxon>Viridiplantae</taxon>
        <taxon>Streptophyta</taxon>
        <taxon>Embryophyta</taxon>
        <taxon>Tracheophyta</taxon>
        <taxon>Spermatophyta</taxon>
        <taxon>Magnoliopsida</taxon>
        <taxon>eudicotyledons</taxon>
        <taxon>Gunneridae</taxon>
        <taxon>Pentapetalae</taxon>
        <taxon>rosids</taxon>
        <taxon>fabids</taxon>
        <taxon>Fabales</taxon>
        <taxon>Fabaceae</taxon>
        <taxon>Cercidoideae</taxon>
        <taxon>Cercideae</taxon>
        <taxon>Bauhiniinae</taxon>
        <taxon>Bauhinia</taxon>
    </lineage>
</organism>
<proteinExistence type="predicted"/>
<dbReference type="Proteomes" id="UP000828941">
    <property type="component" value="Chromosome 8"/>
</dbReference>
<name>A0ACB9MX48_BAUVA</name>
<comment type="caution">
    <text evidence="1">The sequence shown here is derived from an EMBL/GenBank/DDBJ whole genome shotgun (WGS) entry which is preliminary data.</text>
</comment>
<evidence type="ECO:0000313" key="1">
    <source>
        <dbReference type="EMBL" id="KAI4327571.1"/>
    </source>
</evidence>
<sequence>MQHHKAFLASPFSFLLFIFLVLPLGLCNEDVTADVGPVVTREQRRTLTVTEYGEISAIDIGYGHRAPYHLQFFTLEPNSLFLPVILHEDMVIYVQTGSGNLTCADENDVNNINIRRGDIVSLRAGSVFYLQSSWETESTKLRMVAIFGNTEDNTYDPAIGVYSSISELVRGFGKKIMQAVFQAPNKTIEAITNRTESPAIVRAISKNETTSRELEAWFLKEIAGTEGGLPTNSKKIKTYNIFQKNPDFQSCDGWSLTVTKKQLKSLKDTNIGFSMVNLTTGSMVGPHWNAMTTQVLVVLEGEGMVRGVCGSSNINKQECRNMRFKVTQGDAFMVPRFHPVAQMSYNNDSLVFIGFTTSAKRNYAQYLAGKRSVIQTLDKNILAASLNATNTTIDQLLASRADSIIVRCVSCAEEEERTMKEEIKKKEEDEARKREEEKRKEEEEEARKKEEEEAQKREEERKKEEEAREREEERKRQEARQAEGEKPAEEEWEGEQTRRPEEERERSWEEEGGRGAEWGEEERESRETEKGEVPRNENSFLQARRVLKTGRR</sequence>
<evidence type="ECO:0000313" key="2">
    <source>
        <dbReference type="Proteomes" id="UP000828941"/>
    </source>
</evidence>
<accession>A0ACB9MX48</accession>
<gene>
    <name evidence="1" type="ORF">L6164_020013</name>
</gene>
<protein>
    <submittedName>
        <fullName evidence="1">Uncharacterized protein</fullName>
    </submittedName>
</protein>